<accession>A0A0P9TSX9</accession>
<comment type="caution">
    <text evidence="2">The sequence shown here is derived from an EMBL/GenBank/DDBJ whole genome shotgun (WGS) entry which is preliminary data.</text>
</comment>
<feature type="transmembrane region" description="Helical" evidence="1">
    <location>
        <begin position="32"/>
        <end position="51"/>
    </location>
</feature>
<protein>
    <submittedName>
        <fullName evidence="2">Uncharacterized protein</fullName>
    </submittedName>
</protein>
<sequence length="57" mass="6318">MNPLLRNGIYIVHISFGGLLLAYLLFDIRPSGLGMLGCLIAPLIIVMFATWRNQGDK</sequence>
<name>A0A0P9TSX9_PSEA0</name>
<organism evidence="2 3">
    <name type="scientific">Pseudomonas amygdali pv. photiniae</name>
    <dbReference type="NCBI Taxonomy" id="251724"/>
    <lineage>
        <taxon>Bacteria</taxon>
        <taxon>Pseudomonadati</taxon>
        <taxon>Pseudomonadota</taxon>
        <taxon>Gammaproteobacteria</taxon>
        <taxon>Pseudomonadales</taxon>
        <taxon>Pseudomonadaceae</taxon>
        <taxon>Pseudomonas</taxon>
        <taxon>Pseudomonas amygdali</taxon>
    </lineage>
</organism>
<keyword evidence="1" id="KW-0812">Transmembrane</keyword>
<dbReference type="EMBL" id="LJQO01000105">
    <property type="protein sequence ID" value="KPX77979.1"/>
    <property type="molecule type" value="Genomic_DNA"/>
</dbReference>
<feature type="transmembrane region" description="Helical" evidence="1">
    <location>
        <begin position="7"/>
        <end position="26"/>
    </location>
</feature>
<reference evidence="2 3" key="1">
    <citation type="submission" date="2015-09" db="EMBL/GenBank/DDBJ databases">
        <title>Genome announcement of multiple Pseudomonas syringae strains.</title>
        <authorList>
            <person name="Thakur S."/>
            <person name="Wang P.W."/>
            <person name="Gong Y."/>
            <person name="Weir B.S."/>
            <person name="Guttman D.S."/>
        </authorList>
    </citation>
    <scope>NUCLEOTIDE SEQUENCE [LARGE SCALE GENOMIC DNA]</scope>
    <source>
        <strain evidence="2 3">ICMP7840</strain>
    </source>
</reference>
<evidence type="ECO:0000256" key="1">
    <source>
        <dbReference type="SAM" id="Phobius"/>
    </source>
</evidence>
<dbReference type="Proteomes" id="UP000050469">
    <property type="component" value="Unassembled WGS sequence"/>
</dbReference>
<evidence type="ECO:0000313" key="3">
    <source>
        <dbReference type="Proteomes" id="UP000050469"/>
    </source>
</evidence>
<keyword evidence="1" id="KW-1133">Transmembrane helix</keyword>
<proteinExistence type="predicted"/>
<keyword evidence="1" id="KW-0472">Membrane</keyword>
<dbReference type="PATRIC" id="fig|251724.3.peg.4208"/>
<gene>
    <name evidence="2" type="ORF">ALO53_200098</name>
</gene>
<evidence type="ECO:0000313" key="2">
    <source>
        <dbReference type="EMBL" id="KPX77979.1"/>
    </source>
</evidence>
<dbReference type="AlphaFoldDB" id="A0A0P9TSX9"/>